<name>A0A0P1E853_9RHOB</name>
<keyword evidence="2" id="KW-1185">Reference proteome</keyword>
<protein>
    <recommendedName>
        <fullName evidence="3">DUF2946 domain-containing protein</fullName>
    </recommendedName>
</protein>
<dbReference type="RefSeq" id="WP_058274927.1">
    <property type="nucleotide sequence ID" value="NZ_CYPS01000064.1"/>
</dbReference>
<dbReference type="AlphaFoldDB" id="A0A0P1E853"/>
<evidence type="ECO:0008006" key="3">
    <source>
        <dbReference type="Google" id="ProtNLM"/>
    </source>
</evidence>
<proteinExistence type="predicted"/>
<dbReference type="EMBL" id="CYPS01000064">
    <property type="protein sequence ID" value="CUH44983.1"/>
    <property type="molecule type" value="Genomic_DNA"/>
</dbReference>
<evidence type="ECO:0000313" key="1">
    <source>
        <dbReference type="EMBL" id="CUH44983.1"/>
    </source>
</evidence>
<sequence>MPALSPLHSLPVRALRATCALAGILMLLLQTIGPALASPGQSMWVEICSEAGAVWVQIDLEEEDLDPTAPCPKCADCALCAVTSAAPVPNWPFLARDNAIHTEHSSPRDLVQVCSLKRLWPETRGPPAAPKKYLERAQRASIASIQVSGGALWP</sequence>
<evidence type="ECO:0000313" key="2">
    <source>
        <dbReference type="Proteomes" id="UP000050786"/>
    </source>
</evidence>
<organism evidence="1 2">
    <name type="scientific">Ruegeria atlantica</name>
    <dbReference type="NCBI Taxonomy" id="81569"/>
    <lineage>
        <taxon>Bacteria</taxon>
        <taxon>Pseudomonadati</taxon>
        <taxon>Pseudomonadota</taxon>
        <taxon>Alphaproteobacteria</taxon>
        <taxon>Rhodobacterales</taxon>
        <taxon>Roseobacteraceae</taxon>
        <taxon>Ruegeria</taxon>
    </lineage>
</organism>
<accession>A0A0P1E853</accession>
<reference evidence="2" key="1">
    <citation type="submission" date="2015-09" db="EMBL/GenBank/DDBJ databases">
        <authorList>
            <person name="Rodrigo-Torres L."/>
            <person name="Arahal D.R."/>
        </authorList>
    </citation>
    <scope>NUCLEOTIDE SEQUENCE [LARGE SCALE GENOMIC DNA]</scope>
    <source>
        <strain evidence="2">CECT 4293</strain>
    </source>
</reference>
<dbReference type="Proteomes" id="UP000050786">
    <property type="component" value="Unassembled WGS sequence"/>
</dbReference>
<gene>
    <name evidence="1" type="ORF">RUM4293_03892</name>
</gene>